<proteinExistence type="inferred from homology"/>
<evidence type="ECO:0000256" key="1">
    <source>
        <dbReference type="ARBA" id="ARBA00022475"/>
    </source>
</evidence>
<comment type="similarity">
    <text evidence="6 7">Belongs to the LptC family.</text>
</comment>
<gene>
    <name evidence="6 8" type="primary">lptC</name>
    <name evidence="8" type="ORF">DDU33_06695</name>
</gene>
<evidence type="ECO:0000256" key="5">
    <source>
        <dbReference type="ARBA" id="ARBA00023136"/>
    </source>
</evidence>
<dbReference type="AlphaFoldDB" id="A0A2U8FJN6"/>
<dbReference type="GO" id="GO:0030288">
    <property type="term" value="C:outer membrane-bounded periplasmic space"/>
    <property type="evidence" value="ECO:0007669"/>
    <property type="project" value="TreeGrafter"/>
</dbReference>
<dbReference type="KEGG" id="apor:DDU33_06695"/>
<accession>A0A2U8FJN6</accession>
<keyword evidence="4 6" id="KW-1133">Transmembrane helix</keyword>
<keyword evidence="5 6" id="KW-0472">Membrane</keyword>
<dbReference type="PANTHER" id="PTHR37481:SF1">
    <property type="entry name" value="LIPOPOLYSACCHARIDE EXPORT SYSTEM PROTEIN LPTC"/>
    <property type="match status" value="1"/>
</dbReference>
<keyword evidence="1 6" id="KW-1003">Cell membrane</keyword>
<evidence type="ECO:0000256" key="4">
    <source>
        <dbReference type="ARBA" id="ARBA00022989"/>
    </source>
</evidence>
<reference evidence="9" key="1">
    <citation type="submission" date="2018-05" db="EMBL/GenBank/DDBJ databases">
        <title>Complete genome sequence of Actinobacillus porcitonsillarum reference strain 9953L55 (CCUG 46996).</title>
        <authorList>
            <person name="Dona V."/>
            <person name="Perreten V."/>
        </authorList>
    </citation>
    <scope>NUCLEOTIDE SEQUENCE [LARGE SCALE GENOMIC DNA]</scope>
    <source>
        <strain evidence="9">9953L55</strain>
    </source>
</reference>
<dbReference type="EMBL" id="CP029206">
    <property type="protein sequence ID" value="AWI51185.1"/>
    <property type="molecule type" value="Genomic_DNA"/>
</dbReference>
<protein>
    <recommendedName>
        <fullName evidence="6 7">Lipopolysaccharide export system protein LptC</fullName>
    </recommendedName>
</protein>
<evidence type="ECO:0000256" key="2">
    <source>
        <dbReference type="ARBA" id="ARBA00022519"/>
    </source>
</evidence>
<dbReference type="HAMAP" id="MF_01915">
    <property type="entry name" value="LPS_assembly_LptC"/>
    <property type="match status" value="1"/>
</dbReference>
<comment type="function">
    <text evidence="7">Required for the translocation of lipopolysaccharide (LPS) from the inner membrane to the outer membrane.</text>
</comment>
<dbReference type="GO" id="GO:0015221">
    <property type="term" value="F:lipopolysaccharide transmembrane transporter activity"/>
    <property type="evidence" value="ECO:0007669"/>
    <property type="project" value="InterPro"/>
</dbReference>
<dbReference type="PIRSF" id="PIRSF028513">
    <property type="entry name" value="LptC"/>
    <property type="match status" value="1"/>
</dbReference>
<dbReference type="InterPro" id="IPR026265">
    <property type="entry name" value="LptC"/>
</dbReference>
<dbReference type="NCBIfam" id="TIGR04409">
    <property type="entry name" value="LptC_YrbK"/>
    <property type="match status" value="1"/>
</dbReference>
<dbReference type="GO" id="GO:0017089">
    <property type="term" value="F:glycolipid transfer activity"/>
    <property type="evidence" value="ECO:0007669"/>
    <property type="project" value="TreeGrafter"/>
</dbReference>
<evidence type="ECO:0000313" key="9">
    <source>
        <dbReference type="Proteomes" id="UP000244920"/>
    </source>
</evidence>
<name>A0A2U8FJN6_9PAST</name>
<dbReference type="RefSeq" id="WP_005820496.1">
    <property type="nucleotide sequence ID" value="NZ_CP029206.1"/>
</dbReference>
<comment type="subunit">
    <text evidence="6">Component of the lipopolysaccharide transport and assembly complex. Interacts with LptA and the LptBFG transporter complex.</text>
</comment>
<evidence type="ECO:0000256" key="6">
    <source>
        <dbReference type="HAMAP-Rule" id="MF_01915"/>
    </source>
</evidence>
<sequence>MNFRLNFILLFIAAVLGGWYISQQEPENAALGQLIKKDGTPDYTGNRMSTSVFDIQGKPQYYAEADEIKHYENSERTEFFNPFVNLFDKVTALKQWKLSADHAEITKEKILNLVGNVKLQALDPTSRLQKIETDKLMVDLNTQDISTESVVKSTGLGFTTTGTGLKGNLKQQVATLLKDVKSYIEPTVIKETNEQNKTDSTSKDIQ</sequence>
<keyword evidence="3 6" id="KW-0812">Transmembrane</keyword>
<keyword evidence="9" id="KW-1185">Reference proteome</keyword>
<dbReference type="GO" id="GO:0005886">
    <property type="term" value="C:plasma membrane"/>
    <property type="evidence" value="ECO:0007669"/>
    <property type="project" value="UniProtKB-SubCell"/>
</dbReference>
<comment type="function">
    <text evidence="6">Involved in the assembly of lipopolysaccharide (LPS). Required for the translocation of LPS from the inner membrane to the outer membrane. Facilitates the transfer of LPS from the inner membrane to the periplasmic protein LptA. Could be a docking site for LptA.</text>
</comment>
<dbReference type="Proteomes" id="UP000244920">
    <property type="component" value="Chromosome"/>
</dbReference>
<evidence type="ECO:0000256" key="3">
    <source>
        <dbReference type="ARBA" id="ARBA00022692"/>
    </source>
</evidence>
<dbReference type="Gene3D" id="2.60.450.10">
    <property type="entry name" value="Lipopolysaccharide (LPS) transport protein A like domain"/>
    <property type="match status" value="1"/>
</dbReference>
<keyword evidence="2 6" id="KW-0997">Cell inner membrane</keyword>
<evidence type="ECO:0000313" key="8">
    <source>
        <dbReference type="EMBL" id="AWI51185.1"/>
    </source>
</evidence>
<dbReference type="PANTHER" id="PTHR37481">
    <property type="entry name" value="LIPOPOLYSACCHARIDE EXPORT SYSTEM PROTEIN LPTC"/>
    <property type="match status" value="1"/>
</dbReference>
<organism evidence="8 9">
    <name type="scientific">Actinobacillus porcitonsillarum</name>
    <dbReference type="NCBI Taxonomy" id="189834"/>
    <lineage>
        <taxon>Bacteria</taxon>
        <taxon>Pseudomonadati</taxon>
        <taxon>Pseudomonadota</taxon>
        <taxon>Gammaproteobacteria</taxon>
        <taxon>Pasteurellales</taxon>
        <taxon>Pasteurellaceae</taxon>
        <taxon>Actinobacillus</taxon>
    </lineage>
</organism>
<comment type="subcellular location">
    <subcellularLocation>
        <location evidence="6">Cell inner membrane</location>
        <topology evidence="6">Single-pass membrane protein</topology>
    </subcellularLocation>
</comment>
<dbReference type="GO" id="GO:0043165">
    <property type="term" value="P:Gram-negative-bacterium-type cell outer membrane assembly"/>
    <property type="evidence" value="ECO:0007669"/>
    <property type="project" value="UniProtKB-UniRule"/>
</dbReference>
<dbReference type="Pfam" id="PF06835">
    <property type="entry name" value="LptC"/>
    <property type="match status" value="1"/>
</dbReference>
<dbReference type="InterPro" id="IPR052363">
    <property type="entry name" value="LPS_export_LptC"/>
</dbReference>
<dbReference type="InterPro" id="IPR010664">
    <property type="entry name" value="LipoPS_assembly_LptC-rel"/>
</dbReference>
<evidence type="ECO:0000256" key="7">
    <source>
        <dbReference type="PIRNR" id="PIRNR028513"/>
    </source>
</evidence>